<dbReference type="InterPro" id="IPR029063">
    <property type="entry name" value="SAM-dependent_MTases_sf"/>
</dbReference>
<sequence>MTNVFNQLAKTYDTPQRQALAETILTEIRPDFAEASDKTLLDYGGGTGLLSLPLASLVKEVELLDLSEEMSHLAQEKATIAGLENFTSFQGDLLGEQPALTPPDIVLMSLVLLHIPDTKEILTALYQQLTPGGQLILVDFDTNPLVSHPKVHSGFDQGQLQELLQAIGFTHIKSHTFHTADHLFMNQPASMFHLRATKPAIV</sequence>
<name>A0ABV0F076_9ENTE</name>
<dbReference type="RefSeq" id="WP_161868798.1">
    <property type="nucleotide sequence ID" value="NZ_MAEI02000001.1"/>
</dbReference>
<reference evidence="3" key="1">
    <citation type="submission" date="2016-06" db="EMBL/GenBank/DDBJ databases">
        <title>Four novel species of enterococci isolated from chicken manure.</title>
        <authorList>
            <person name="Van Tyne D."/>
        </authorList>
    </citation>
    <scope>NUCLEOTIDE SEQUENCE [LARGE SCALE GENOMIC DNA]</scope>
    <source>
        <strain evidence="3">JM9A</strain>
    </source>
</reference>
<proteinExistence type="predicted"/>
<gene>
    <name evidence="2" type="ORF">BAU18_001049</name>
</gene>
<keyword evidence="3" id="KW-1185">Reference proteome</keyword>
<dbReference type="PANTHER" id="PTHR43861:SF3">
    <property type="entry name" value="PUTATIVE (AFU_ORTHOLOGUE AFUA_2G14390)-RELATED"/>
    <property type="match status" value="1"/>
</dbReference>
<dbReference type="Gene3D" id="3.40.50.150">
    <property type="entry name" value="Vaccinia Virus protein VP39"/>
    <property type="match status" value="1"/>
</dbReference>
<dbReference type="CDD" id="cd02440">
    <property type="entry name" value="AdoMet_MTases"/>
    <property type="match status" value="1"/>
</dbReference>
<dbReference type="Proteomes" id="UP001429357">
    <property type="component" value="Unassembled WGS sequence"/>
</dbReference>
<organism evidence="2 3">
    <name type="scientific">Enterococcus diestrammenae</name>
    <dbReference type="NCBI Taxonomy" id="1155073"/>
    <lineage>
        <taxon>Bacteria</taxon>
        <taxon>Bacillati</taxon>
        <taxon>Bacillota</taxon>
        <taxon>Bacilli</taxon>
        <taxon>Lactobacillales</taxon>
        <taxon>Enterococcaceae</taxon>
        <taxon>Enterococcus</taxon>
    </lineage>
</organism>
<dbReference type="SUPFAM" id="SSF53335">
    <property type="entry name" value="S-adenosyl-L-methionine-dependent methyltransferases"/>
    <property type="match status" value="1"/>
</dbReference>
<dbReference type="PANTHER" id="PTHR43861">
    <property type="entry name" value="TRANS-ACONITATE 2-METHYLTRANSFERASE-RELATED"/>
    <property type="match status" value="1"/>
</dbReference>
<dbReference type="Pfam" id="PF13489">
    <property type="entry name" value="Methyltransf_23"/>
    <property type="match status" value="1"/>
</dbReference>
<protein>
    <recommendedName>
        <fullName evidence="4">Methyltransferase domain-containing protein</fullName>
    </recommendedName>
</protein>
<reference evidence="2 3" key="2">
    <citation type="submission" date="2024-02" db="EMBL/GenBank/DDBJ databases">
        <title>The Genome Sequence of Enterococcus diestrammenae JM9A.</title>
        <authorList>
            <person name="Earl A."/>
            <person name="Manson A."/>
            <person name="Gilmore M."/>
            <person name="Sanders J."/>
            <person name="Shea T."/>
            <person name="Howe W."/>
            <person name="Livny J."/>
            <person name="Cuomo C."/>
            <person name="Neafsey D."/>
            <person name="Birren B."/>
        </authorList>
    </citation>
    <scope>NUCLEOTIDE SEQUENCE [LARGE SCALE GENOMIC DNA]</scope>
    <source>
        <strain evidence="2 3">JM9A</strain>
    </source>
</reference>
<accession>A0ABV0F076</accession>
<evidence type="ECO:0000256" key="1">
    <source>
        <dbReference type="ARBA" id="ARBA00022679"/>
    </source>
</evidence>
<keyword evidence="1" id="KW-0808">Transferase</keyword>
<comment type="caution">
    <text evidence="2">The sequence shown here is derived from an EMBL/GenBank/DDBJ whole genome shotgun (WGS) entry which is preliminary data.</text>
</comment>
<dbReference type="EMBL" id="MAEI02000001">
    <property type="protein sequence ID" value="MEO1781464.1"/>
    <property type="molecule type" value="Genomic_DNA"/>
</dbReference>
<evidence type="ECO:0000313" key="3">
    <source>
        <dbReference type="Proteomes" id="UP001429357"/>
    </source>
</evidence>
<evidence type="ECO:0000313" key="2">
    <source>
        <dbReference type="EMBL" id="MEO1781464.1"/>
    </source>
</evidence>
<evidence type="ECO:0008006" key="4">
    <source>
        <dbReference type="Google" id="ProtNLM"/>
    </source>
</evidence>